<proteinExistence type="predicted"/>
<dbReference type="InterPro" id="IPR024982">
    <property type="entry name" value="Rax2-like_C"/>
</dbReference>
<dbReference type="SUPFAM" id="SSF50998">
    <property type="entry name" value="Quinoprotein alcohol dehydrogenase-like"/>
    <property type="match status" value="1"/>
</dbReference>
<evidence type="ECO:0000259" key="4">
    <source>
        <dbReference type="Pfam" id="PF20842"/>
    </source>
</evidence>
<evidence type="ECO:0000259" key="3">
    <source>
        <dbReference type="Pfam" id="PF12768"/>
    </source>
</evidence>
<name>A0ABR3X0C6_9EURO</name>
<organism evidence="6 7">
    <name type="scientific">Paecilomyces lecythidis</name>
    <dbReference type="NCBI Taxonomy" id="3004212"/>
    <lineage>
        <taxon>Eukaryota</taxon>
        <taxon>Fungi</taxon>
        <taxon>Dikarya</taxon>
        <taxon>Ascomycota</taxon>
        <taxon>Pezizomycotina</taxon>
        <taxon>Eurotiomycetes</taxon>
        <taxon>Eurotiomycetidae</taxon>
        <taxon>Eurotiales</taxon>
        <taxon>Thermoascaceae</taxon>
        <taxon>Paecilomyces</taxon>
    </lineage>
</organism>
<dbReference type="Pfam" id="PF20842">
    <property type="entry name" value="Rax2_2"/>
    <property type="match status" value="1"/>
</dbReference>
<evidence type="ECO:0000256" key="2">
    <source>
        <dbReference type="SAM" id="SignalP"/>
    </source>
</evidence>
<gene>
    <name evidence="6" type="ORF">Plec18167_007891</name>
</gene>
<dbReference type="InterPro" id="IPR011047">
    <property type="entry name" value="Quinoprotein_ADH-like_sf"/>
</dbReference>
<comment type="caution">
    <text evidence="6">The sequence shown here is derived from an EMBL/GenBank/DDBJ whole genome shotgun (WGS) entry which is preliminary data.</text>
</comment>
<evidence type="ECO:0000256" key="1">
    <source>
        <dbReference type="SAM" id="Phobius"/>
    </source>
</evidence>
<feature type="signal peptide" evidence="2">
    <location>
        <begin position="1"/>
        <end position="29"/>
    </location>
</feature>
<accession>A0ABR3X0C6</accession>
<evidence type="ECO:0000259" key="5">
    <source>
        <dbReference type="Pfam" id="PF20843"/>
    </source>
</evidence>
<dbReference type="Pfam" id="PF20843">
    <property type="entry name" value="Rax2_3"/>
    <property type="match status" value="1"/>
</dbReference>
<keyword evidence="2" id="KW-0732">Signal</keyword>
<feature type="transmembrane region" description="Helical" evidence="1">
    <location>
        <begin position="1168"/>
        <end position="1191"/>
    </location>
</feature>
<keyword evidence="1" id="KW-1133">Transmembrane helix</keyword>
<dbReference type="PANTHER" id="PTHR31778">
    <property type="entry name" value="BUD SITE SELECTION PROTEIN RAX2"/>
    <property type="match status" value="1"/>
</dbReference>
<dbReference type="Proteomes" id="UP001583193">
    <property type="component" value="Unassembled WGS sequence"/>
</dbReference>
<dbReference type="InterPro" id="IPR048266">
    <property type="entry name" value="Rax2-like_second"/>
</dbReference>
<reference evidence="6 7" key="1">
    <citation type="journal article" date="2024" name="IMA Fungus">
        <title>IMA Genome - F19 : A genome assembly and annotation guide to empower mycologists, including annotated draft genome sequences of Ceratocystis pirilliformis, Diaporthe australafricana, Fusarium ophioides, Paecilomyces lecythidis, and Sporothrix stenoceras.</title>
        <authorList>
            <person name="Aylward J."/>
            <person name="Wilson A.M."/>
            <person name="Visagie C.M."/>
            <person name="Spraker J."/>
            <person name="Barnes I."/>
            <person name="Buitendag C."/>
            <person name="Ceriani C."/>
            <person name="Del Mar Angel L."/>
            <person name="du Plessis D."/>
            <person name="Fuchs T."/>
            <person name="Gasser K."/>
            <person name="Kramer D."/>
            <person name="Li W."/>
            <person name="Munsamy K."/>
            <person name="Piso A."/>
            <person name="Price J.L."/>
            <person name="Sonnekus B."/>
            <person name="Thomas C."/>
            <person name="van der Nest A."/>
            <person name="van Dijk A."/>
            <person name="van Heerden A."/>
            <person name="van Vuuren N."/>
            <person name="Yilmaz N."/>
            <person name="Duong T.A."/>
            <person name="van der Merwe N.A."/>
            <person name="Wingfield M.J."/>
            <person name="Wingfield B.D."/>
        </authorList>
    </citation>
    <scope>NUCLEOTIDE SEQUENCE [LARGE SCALE GENOMIC DNA]</scope>
    <source>
        <strain evidence="6 7">CMW 18167</strain>
    </source>
</reference>
<feature type="domain" description="Rax2-like second" evidence="4">
    <location>
        <begin position="227"/>
        <end position="375"/>
    </location>
</feature>
<evidence type="ECO:0000313" key="6">
    <source>
        <dbReference type="EMBL" id="KAL1869225.1"/>
    </source>
</evidence>
<dbReference type="InterPro" id="IPR048265">
    <property type="entry name" value="Rax2-like_third"/>
</dbReference>
<dbReference type="EMBL" id="JAVDPF010000035">
    <property type="protein sequence ID" value="KAL1869225.1"/>
    <property type="molecule type" value="Genomic_DNA"/>
</dbReference>
<sequence length="1237" mass="129529">MRASSLFGPAAAGWSTIALLIPFLSSVQALSFNTVPQPQLDLSSLGRVVLTGDFDAVSLYSYEQQSETSALTNGSQSLLTQLPNGALATLSTADADILAVCPLSSDANSKVVVGGNFTSLGDVESQGIALFDPTSSKVTALSGLNGSVSALLCDQSSGTVYVGGDFDGHNSSNAIAWSAKSGWKSLPFGGFNGPVRSILQTDNGHILFGGSFEGLGNDTSTKKNKKGEQVVNLQDARITSDAQSPTQGFVDPKNVICKTNDQDGAGNTWLLDDYSPGFWRADMNFTFHPTKLRLYNTHQDGRGTKAFRLTALPDNGIMNLTYTDPSSGKDAFCDASCPLSDNTTEKYRDFRLVNPVGMKGVMIEILDWYGQGAGLDGIELFQEEIYAYAINDFNEPPCANVKFGSTAVVSGTWTETPAGDTAADYLSARVSAADAGSTSVTFKPDIKQSGNYSVRLYTPGCIQDNTCNSRGGVNITGTFATGTEASAPIQTVLFQTNDYEKYDTIYTGYVDASSSDFRTSVTLTPASGQGDLDVVASRVQYLLISANGTVSGGDSGDGSDGDFNGLYDYDPAENSNTKSTINEAGNNLNKDALITSMATHDGIIYAAGNFSTSTFKNIMSASDGNGTSLPDGGLNAEVNDLLSLDDVLYVGGSFTGTATGGNGDLKGIAAYSYSSKAWSPLGAGVNGRVTSVVALSLNVSTDTAETTVAVSGDFDQILGFGDNSSLPASGFAVWVPSKKNWLQNLDVYQMSFDGQLSASARVSNSSILAGNLASGGISASGAVALTASQNVAIEPLPIKIEKQTSSGSSFTKRDVGGQNFSGVVTGVFDKNNGRNLTLLGGRFAAKAADGSTIQNVLILDGQHDDRVTGLPSGIDSNSTVLTMDIEGDTLYAGGTITGNVGSTSLNGFVVYGLSNGSFANPHPAPLDGNNVSVNSIAARPSSSQVYVGGEFDSAGELPCPSVCFYDTSANSWSRPGFGIGGVVSTLKWVNNDKLLVAGNLTVSNNHSMVATYNTKDQSWTSMNGTSANDIPGPVTVLSPASDDVSQIWLAGKSSTNGSSFLIYYDGNNFHTVGNVFGQQTTIRDVQVLETSKNHDDTPFLNNDQVLLITGQLVLPDFGNASAALFNGTSVTPFILSTTGTDEPGSISQLISENKNTFSKNSGHYSNGIIVLISFCCALGCVFLIVLIGIILNKIQRHRQGYVRAPTTGTDRPTSMRRVPPEYLFDSLKARTAGVPAV</sequence>
<protein>
    <recommendedName>
        <fullName evidence="8">Cellular morphogenesis protein</fullName>
    </recommendedName>
</protein>
<dbReference type="SUPFAM" id="SSF50965">
    <property type="entry name" value="Galactose oxidase, central domain"/>
    <property type="match status" value="2"/>
</dbReference>
<feature type="chain" id="PRO_5046031432" description="Cellular morphogenesis protein" evidence="2">
    <location>
        <begin position="30"/>
        <end position="1237"/>
    </location>
</feature>
<evidence type="ECO:0000313" key="7">
    <source>
        <dbReference type="Proteomes" id="UP001583193"/>
    </source>
</evidence>
<dbReference type="PANTHER" id="PTHR31778:SF2">
    <property type="entry name" value="BUD SITE SELECTION PROTEIN RAX2"/>
    <property type="match status" value="1"/>
</dbReference>
<dbReference type="Gene3D" id="2.120.10.80">
    <property type="entry name" value="Kelch-type beta propeller"/>
    <property type="match status" value="1"/>
</dbReference>
<evidence type="ECO:0008006" key="8">
    <source>
        <dbReference type="Google" id="ProtNLM"/>
    </source>
</evidence>
<feature type="domain" description="Rax2-like C-terminal" evidence="3">
    <location>
        <begin position="908"/>
        <end position="1160"/>
    </location>
</feature>
<keyword evidence="7" id="KW-1185">Reference proteome</keyword>
<dbReference type="Pfam" id="PF12768">
    <property type="entry name" value="Rax2"/>
    <property type="match status" value="1"/>
</dbReference>
<dbReference type="InterPro" id="IPR015915">
    <property type="entry name" value="Kelch-typ_b-propeller"/>
</dbReference>
<dbReference type="InterPro" id="IPR011043">
    <property type="entry name" value="Gal_Oxase/kelch_b-propeller"/>
</dbReference>
<keyword evidence="1" id="KW-0472">Membrane</keyword>
<keyword evidence="1" id="KW-0812">Transmembrane</keyword>
<feature type="domain" description="Rax2-like third" evidence="5">
    <location>
        <begin position="386"/>
        <end position="543"/>
    </location>
</feature>